<accession>A0A3B0V9R5</accession>
<evidence type="ECO:0000259" key="1">
    <source>
        <dbReference type="Pfam" id="PF00483"/>
    </source>
</evidence>
<keyword evidence="2" id="KW-0808">Transferase</keyword>
<dbReference type="Gene3D" id="3.90.550.10">
    <property type="entry name" value="Spore Coat Polysaccharide Biosynthesis Protein SpsA, Chain A"/>
    <property type="match status" value="1"/>
</dbReference>
<dbReference type="EMBL" id="UOEU01000459">
    <property type="protein sequence ID" value="VAW33569.1"/>
    <property type="molecule type" value="Genomic_DNA"/>
</dbReference>
<proteinExistence type="predicted"/>
<gene>
    <name evidence="2" type="ORF">MNBD_CHLOROFLEXI01-2695</name>
</gene>
<name>A0A3B0V9R5_9ZZZZ</name>
<dbReference type="SUPFAM" id="SSF53448">
    <property type="entry name" value="Nucleotide-diphospho-sugar transferases"/>
    <property type="match status" value="1"/>
</dbReference>
<feature type="domain" description="Nucleotidyl transferase" evidence="1">
    <location>
        <begin position="4"/>
        <end position="234"/>
    </location>
</feature>
<organism evidence="2">
    <name type="scientific">hydrothermal vent metagenome</name>
    <dbReference type="NCBI Taxonomy" id="652676"/>
    <lineage>
        <taxon>unclassified sequences</taxon>
        <taxon>metagenomes</taxon>
        <taxon>ecological metagenomes</taxon>
    </lineage>
</organism>
<dbReference type="AlphaFoldDB" id="A0A3B0V9R5"/>
<dbReference type="CDD" id="cd04181">
    <property type="entry name" value="NTP_transferase"/>
    <property type="match status" value="1"/>
</dbReference>
<dbReference type="PANTHER" id="PTHR22572">
    <property type="entry name" value="SUGAR-1-PHOSPHATE GUANYL TRANSFERASE"/>
    <property type="match status" value="1"/>
</dbReference>
<keyword evidence="2" id="KW-0548">Nucleotidyltransferase</keyword>
<dbReference type="GO" id="GO:0008879">
    <property type="term" value="F:glucose-1-phosphate thymidylyltransferase activity"/>
    <property type="evidence" value="ECO:0007669"/>
    <property type="project" value="UniProtKB-EC"/>
</dbReference>
<dbReference type="InterPro" id="IPR005835">
    <property type="entry name" value="NTP_transferase_dom"/>
</dbReference>
<evidence type="ECO:0000313" key="2">
    <source>
        <dbReference type="EMBL" id="VAW33569.1"/>
    </source>
</evidence>
<reference evidence="2" key="1">
    <citation type="submission" date="2018-06" db="EMBL/GenBank/DDBJ databases">
        <authorList>
            <person name="Zhirakovskaya E."/>
        </authorList>
    </citation>
    <scope>NUCLEOTIDE SEQUENCE</scope>
</reference>
<dbReference type="InterPro" id="IPR050486">
    <property type="entry name" value="Mannose-1P_guanyltransferase"/>
</dbReference>
<sequence length="332" mass="36546">MKVIIPLAGFGTRMRPHTWSRPKPLLHVAGNTVIGHLLNQMATITTEEVIFVVGYKGDVIETWIREQYPHLNAHFVVQEEALGQAHAIWLCRDFMDEGELLIAFGDGIVKAAYSDIGEPIVDGVCLVQAVEDPRKFGVVAVDEAGLIEQFIEKPQGMEHRQAIAGIYWFRNGRFLQNALDKVIAEDRKTKGEYYLADAYQVMLEQGAKLLTKPTDYWLDAGNPENILHTNQKLLAFGFGTADAIERSYAEDFTTMPPVFLHETAVIDQSVIGPFVSIGAGATIKNSIVRNSIIDAGAHIENCVLDGALVGENGRVIGQPKAMFVGDNSTINL</sequence>
<dbReference type="Pfam" id="PF00483">
    <property type="entry name" value="NTP_transferase"/>
    <property type="match status" value="1"/>
</dbReference>
<dbReference type="Gene3D" id="2.160.10.10">
    <property type="entry name" value="Hexapeptide repeat proteins"/>
    <property type="match status" value="1"/>
</dbReference>
<dbReference type="EC" id="2.7.7.24" evidence="2"/>
<protein>
    <submittedName>
        <fullName evidence="2">Glucose-1-phosphate thymidylyltransferase</fullName>
        <ecNumber evidence="2">2.7.7.24</ecNumber>
    </submittedName>
</protein>
<dbReference type="InterPro" id="IPR029044">
    <property type="entry name" value="Nucleotide-diphossugar_trans"/>
</dbReference>